<protein>
    <submittedName>
        <fullName evidence="2">Methyltransferase domain-containing protein</fullName>
    </submittedName>
</protein>
<dbReference type="CDD" id="cd02440">
    <property type="entry name" value="AdoMet_MTases"/>
    <property type="match status" value="1"/>
</dbReference>
<dbReference type="InterPro" id="IPR013217">
    <property type="entry name" value="Methyltransf_12"/>
</dbReference>
<name>A0ABN2PWT9_9PSEU</name>
<comment type="caution">
    <text evidence="2">The sequence shown here is derived from an EMBL/GenBank/DDBJ whole genome shotgun (WGS) entry which is preliminary data.</text>
</comment>
<accession>A0ABN2PWT9</accession>
<keyword evidence="2" id="KW-0808">Transferase</keyword>
<dbReference type="PANTHER" id="PTHR43712:SF2">
    <property type="entry name" value="O-METHYLTRANSFERASE CICE"/>
    <property type="match status" value="1"/>
</dbReference>
<dbReference type="Proteomes" id="UP001501116">
    <property type="component" value="Unassembled WGS sequence"/>
</dbReference>
<gene>
    <name evidence="2" type="ORF">GCM10009754_00130</name>
</gene>
<sequence>MNLIDDRESAADLAAYAAFFEMAEAIGLSGLLDGGRPFTLDEVAEHGRVSGTGAAAFTGALLAAGLLEPGSHPREFVPGADMAGRRYRAGYVSWSMTANRPYLDHAAEILREPASAGNHPRDGRKVAVSSRWIGSYGFYPGVADEILSRKPQRVVDLGAGAGALLIRLLTELPDSTGVALDLSAGACAEVTAAAGRAGVGDRLDVVHRPIESLLEDASPVRDADLVHAGFVIHDTLAQPEVAEGVLRSCRESLAPGGSVIITDAVPYAGGAERAFSALFSYLHSGSMNVELPSEEQWRALLHRAGFAEVTVTRLGMPGARMMVAAG</sequence>
<evidence type="ECO:0000259" key="1">
    <source>
        <dbReference type="Pfam" id="PF08242"/>
    </source>
</evidence>
<dbReference type="InterPro" id="IPR029063">
    <property type="entry name" value="SAM-dependent_MTases_sf"/>
</dbReference>
<dbReference type="PANTHER" id="PTHR43712">
    <property type="entry name" value="PUTATIVE (AFU_ORTHOLOGUE AFUA_4G14580)-RELATED"/>
    <property type="match status" value="1"/>
</dbReference>
<dbReference type="GO" id="GO:0032259">
    <property type="term" value="P:methylation"/>
    <property type="evidence" value="ECO:0007669"/>
    <property type="project" value="UniProtKB-KW"/>
</dbReference>
<reference evidence="2 3" key="1">
    <citation type="journal article" date="2019" name="Int. J. Syst. Evol. Microbiol.">
        <title>The Global Catalogue of Microorganisms (GCM) 10K type strain sequencing project: providing services to taxonomists for standard genome sequencing and annotation.</title>
        <authorList>
            <consortium name="The Broad Institute Genomics Platform"/>
            <consortium name="The Broad Institute Genome Sequencing Center for Infectious Disease"/>
            <person name="Wu L."/>
            <person name="Ma J."/>
        </authorList>
    </citation>
    <scope>NUCLEOTIDE SEQUENCE [LARGE SCALE GENOMIC DNA]</scope>
    <source>
        <strain evidence="2 3">JCM 14545</strain>
    </source>
</reference>
<dbReference type="RefSeq" id="WP_344411914.1">
    <property type="nucleotide sequence ID" value="NZ_BAAANN010000001.1"/>
</dbReference>
<proteinExistence type="predicted"/>
<dbReference type="Pfam" id="PF08242">
    <property type="entry name" value="Methyltransf_12"/>
    <property type="match status" value="1"/>
</dbReference>
<keyword evidence="3" id="KW-1185">Reference proteome</keyword>
<feature type="domain" description="Methyltransferase type 12" evidence="1">
    <location>
        <begin position="155"/>
        <end position="258"/>
    </location>
</feature>
<dbReference type="SUPFAM" id="SSF53335">
    <property type="entry name" value="S-adenosyl-L-methionine-dependent methyltransferases"/>
    <property type="match status" value="1"/>
</dbReference>
<evidence type="ECO:0000313" key="2">
    <source>
        <dbReference type="EMBL" id="GAA1937088.1"/>
    </source>
</evidence>
<dbReference type="EMBL" id="BAAANN010000001">
    <property type="protein sequence ID" value="GAA1937088.1"/>
    <property type="molecule type" value="Genomic_DNA"/>
</dbReference>
<dbReference type="GO" id="GO:0008168">
    <property type="term" value="F:methyltransferase activity"/>
    <property type="evidence" value="ECO:0007669"/>
    <property type="project" value="UniProtKB-KW"/>
</dbReference>
<dbReference type="Gene3D" id="3.40.50.150">
    <property type="entry name" value="Vaccinia Virus protein VP39"/>
    <property type="match status" value="1"/>
</dbReference>
<keyword evidence="2" id="KW-0489">Methyltransferase</keyword>
<organism evidence="2 3">
    <name type="scientific">Amycolatopsis minnesotensis</name>
    <dbReference type="NCBI Taxonomy" id="337894"/>
    <lineage>
        <taxon>Bacteria</taxon>
        <taxon>Bacillati</taxon>
        <taxon>Actinomycetota</taxon>
        <taxon>Actinomycetes</taxon>
        <taxon>Pseudonocardiales</taxon>
        <taxon>Pseudonocardiaceae</taxon>
        <taxon>Amycolatopsis</taxon>
    </lineage>
</organism>
<evidence type="ECO:0000313" key="3">
    <source>
        <dbReference type="Proteomes" id="UP001501116"/>
    </source>
</evidence>